<dbReference type="AlphaFoldDB" id="A0A5B9QY51"/>
<reference evidence="1 2" key="1">
    <citation type="submission" date="2019-08" db="EMBL/GenBank/DDBJ databases">
        <title>Deep-cultivation of Planctomycetes and their phenomic and genomic characterization uncovers novel biology.</title>
        <authorList>
            <person name="Wiegand S."/>
            <person name="Jogler M."/>
            <person name="Boedeker C."/>
            <person name="Pinto D."/>
            <person name="Vollmers J."/>
            <person name="Rivas-Marin E."/>
            <person name="Kohn T."/>
            <person name="Peeters S.H."/>
            <person name="Heuer A."/>
            <person name="Rast P."/>
            <person name="Oberbeckmann S."/>
            <person name="Bunk B."/>
            <person name="Jeske O."/>
            <person name="Meyerdierks A."/>
            <person name="Storesund J.E."/>
            <person name="Kallscheuer N."/>
            <person name="Luecker S."/>
            <person name="Lage O.M."/>
            <person name="Pohl T."/>
            <person name="Merkel B.J."/>
            <person name="Hornburger P."/>
            <person name="Mueller R.-W."/>
            <person name="Bruemmer F."/>
            <person name="Labrenz M."/>
            <person name="Spormann A.M."/>
            <person name="Op den Camp H."/>
            <person name="Overmann J."/>
            <person name="Amann R."/>
            <person name="Jetten M.S.M."/>
            <person name="Mascher T."/>
            <person name="Medema M.H."/>
            <person name="Devos D.P."/>
            <person name="Kaster A.-K."/>
            <person name="Ovreas L."/>
            <person name="Rohde M."/>
            <person name="Galperin M.Y."/>
            <person name="Jogler C."/>
        </authorList>
    </citation>
    <scope>NUCLEOTIDE SEQUENCE [LARGE SCALE GENOMIC DNA]</scope>
    <source>
        <strain evidence="1 2">UC8</strain>
    </source>
</reference>
<gene>
    <name evidence="1" type="ORF">UC8_08210</name>
</gene>
<name>A0A5B9QY51_9BACT</name>
<evidence type="ECO:0000313" key="1">
    <source>
        <dbReference type="EMBL" id="QEG38863.1"/>
    </source>
</evidence>
<protein>
    <recommendedName>
        <fullName evidence="3">Prenyltransferase and squalene oxidase repeat protein</fullName>
    </recommendedName>
</protein>
<proteinExistence type="predicted"/>
<dbReference type="OrthoDB" id="265313at2"/>
<keyword evidence="2" id="KW-1185">Reference proteome</keyword>
<sequence length="374" mass="41131">MANDLNKRCNQFVYNRIVVTLISITIGLTLGLHPVLAQQPSENPYQKDRVDQAVDKAIAYLVSQQRENGAITSRSADTAMSSLAIMAMASVGHQPSDDTPTGRAMNRALNFVLQADRQDDQGYYGRGDGSRMYGHGIITLMLTEMLGMGVSDQQDAAIHDRLQRAIDLILAAQQVPKRSGHQGGWRYEPNANDADLSVSVWQVMALRSAKNDGLQVPVKAIDDAIEYLRNSYSSPLEPDGQPRDPVAGFSYTPGGGPSFAMTAAGLLAMQVCGQYESPLVTGAADWLLEHPPKWDQRFCLYGTYYFAQGMHGRGEEHAKTARQQVEEMLLSHQQADGSWVAENGEERSRGGVYGTSMAVLSLSVKYHYLPIYQR</sequence>
<evidence type="ECO:0000313" key="2">
    <source>
        <dbReference type="Proteomes" id="UP000325286"/>
    </source>
</evidence>
<dbReference type="InterPro" id="IPR008930">
    <property type="entry name" value="Terpenoid_cyclase/PrenylTrfase"/>
</dbReference>
<dbReference type="Proteomes" id="UP000325286">
    <property type="component" value="Chromosome"/>
</dbReference>
<accession>A0A5B9QY51</accession>
<dbReference type="Gene3D" id="1.50.10.20">
    <property type="match status" value="2"/>
</dbReference>
<organism evidence="1 2">
    <name type="scientific">Roseimaritima ulvae</name>
    <dbReference type="NCBI Taxonomy" id="980254"/>
    <lineage>
        <taxon>Bacteria</taxon>
        <taxon>Pseudomonadati</taxon>
        <taxon>Planctomycetota</taxon>
        <taxon>Planctomycetia</taxon>
        <taxon>Pirellulales</taxon>
        <taxon>Pirellulaceae</taxon>
        <taxon>Roseimaritima</taxon>
    </lineage>
</organism>
<dbReference type="EMBL" id="CP042914">
    <property type="protein sequence ID" value="QEG38863.1"/>
    <property type="molecule type" value="Genomic_DNA"/>
</dbReference>
<dbReference type="CDD" id="cd00688">
    <property type="entry name" value="ISOPREN_C2_like"/>
    <property type="match status" value="1"/>
</dbReference>
<dbReference type="KEGG" id="rul:UC8_08210"/>
<evidence type="ECO:0008006" key="3">
    <source>
        <dbReference type="Google" id="ProtNLM"/>
    </source>
</evidence>
<dbReference type="SUPFAM" id="SSF48239">
    <property type="entry name" value="Terpenoid cyclases/Protein prenyltransferases"/>
    <property type="match status" value="2"/>
</dbReference>